<reference evidence="2 3" key="1">
    <citation type="submission" date="2016-10" db="EMBL/GenBank/DDBJ databases">
        <authorList>
            <person name="de Groot N.N."/>
        </authorList>
    </citation>
    <scope>NUCLEOTIDE SEQUENCE [LARGE SCALE GENOMIC DNA]</scope>
    <source>
        <strain evidence="2 3">CGMCC 4.6945</strain>
    </source>
</reference>
<evidence type="ECO:0000259" key="1">
    <source>
        <dbReference type="Pfam" id="PF02720"/>
    </source>
</evidence>
<dbReference type="AlphaFoldDB" id="A0A1I0WH14"/>
<dbReference type="Pfam" id="PF02720">
    <property type="entry name" value="DUF222"/>
    <property type="match status" value="1"/>
</dbReference>
<dbReference type="InterPro" id="IPR003870">
    <property type="entry name" value="DUF222"/>
</dbReference>
<dbReference type="EMBL" id="FOKA01000003">
    <property type="protein sequence ID" value="SFA88065.1"/>
    <property type="molecule type" value="Genomic_DNA"/>
</dbReference>
<sequence length="146" mass="14636">MEGQGAVEAVAAALRLAGRLEAVAAALLPVVEADGLWAVGGARSLAGWVGEVGRVPHARAAALVRTGRVWQEVVPATGRAAVAGDIGVEAARVIASAATTPARVAALQEAGSVAGEGFLLAQARVQPVGSFRRLVSRWSAAADPEA</sequence>
<evidence type="ECO:0000313" key="2">
    <source>
        <dbReference type="EMBL" id="SFA88065.1"/>
    </source>
</evidence>
<keyword evidence="3" id="KW-1185">Reference proteome</keyword>
<feature type="non-terminal residue" evidence="2">
    <location>
        <position position="146"/>
    </location>
</feature>
<proteinExistence type="predicted"/>
<organism evidence="2 3">
    <name type="scientific">Cellulomonas marina</name>
    <dbReference type="NCBI Taxonomy" id="988821"/>
    <lineage>
        <taxon>Bacteria</taxon>
        <taxon>Bacillati</taxon>
        <taxon>Actinomycetota</taxon>
        <taxon>Actinomycetes</taxon>
        <taxon>Micrococcales</taxon>
        <taxon>Cellulomonadaceae</taxon>
        <taxon>Cellulomonas</taxon>
    </lineage>
</organism>
<name>A0A1I0WH14_9CELL</name>
<feature type="domain" description="DUF222" evidence="1">
    <location>
        <begin position="13"/>
        <end position="146"/>
    </location>
</feature>
<accession>A0A1I0WH14</accession>
<protein>
    <recommendedName>
        <fullName evidence="1">DUF222 domain-containing protein</fullName>
    </recommendedName>
</protein>
<dbReference type="Proteomes" id="UP000199012">
    <property type="component" value="Unassembled WGS sequence"/>
</dbReference>
<evidence type="ECO:0000313" key="3">
    <source>
        <dbReference type="Proteomes" id="UP000199012"/>
    </source>
</evidence>
<gene>
    <name evidence="2" type="ORF">SAMN05421867_1031</name>
</gene>